<evidence type="ECO:0000256" key="2">
    <source>
        <dbReference type="ARBA" id="ARBA00010157"/>
    </source>
</evidence>
<keyword evidence="3" id="KW-1003">Cell membrane</keyword>
<feature type="domain" description="SSD" evidence="8">
    <location>
        <begin position="611"/>
        <end position="706"/>
    </location>
</feature>
<reference evidence="9 10" key="1">
    <citation type="submission" date="2019-03" db="EMBL/GenBank/DDBJ databases">
        <title>Genomic Encyclopedia of Type Strains, Phase IV (KMG-IV): sequencing the most valuable type-strain genomes for metagenomic binning, comparative biology and taxonomic classification.</title>
        <authorList>
            <person name="Goeker M."/>
        </authorList>
    </citation>
    <scope>NUCLEOTIDE SEQUENCE [LARGE SCALE GENOMIC DNA]</scope>
    <source>
        <strain evidence="9 10">DSM 45934</strain>
    </source>
</reference>
<comment type="caution">
    <text evidence="9">The sequence shown here is derived from an EMBL/GenBank/DDBJ whole genome shotgun (WGS) entry which is preliminary data.</text>
</comment>
<dbReference type="InterPro" id="IPR000731">
    <property type="entry name" value="SSD"/>
</dbReference>
<accession>A0A4R2INY0</accession>
<keyword evidence="4 7" id="KW-0812">Transmembrane</keyword>
<evidence type="ECO:0000256" key="4">
    <source>
        <dbReference type="ARBA" id="ARBA00022692"/>
    </source>
</evidence>
<feature type="transmembrane region" description="Helical" evidence="7">
    <location>
        <begin position="42"/>
        <end position="62"/>
    </location>
</feature>
<feature type="transmembrane region" description="Helical" evidence="7">
    <location>
        <begin position="649"/>
        <end position="672"/>
    </location>
</feature>
<dbReference type="GO" id="GO:0005886">
    <property type="term" value="C:plasma membrane"/>
    <property type="evidence" value="ECO:0007669"/>
    <property type="project" value="UniProtKB-SubCell"/>
</dbReference>
<dbReference type="Gene3D" id="1.20.1640.10">
    <property type="entry name" value="Multidrug efflux transporter AcrB transmembrane domain"/>
    <property type="match status" value="2"/>
</dbReference>
<comment type="subcellular location">
    <subcellularLocation>
        <location evidence="1">Cell membrane</location>
        <topology evidence="1">Multi-pass membrane protein</topology>
    </subcellularLocation>
</comment>
<evidence type="ECO:0000256" key="3">
    <source>
        <dbReference type="ARBA" id="ARBA00022475"/>
    </source>
</evidence>
<gene>
    <name evidence="9" type="ORF">EV192_119106</name>
</gene>
<feature type="transmembrane region" description="Helical" evidence="7">
    <location>
        <begin position="239"/>
        <end position="260"/>
    </location>
</feature>
<evidence type="ECO:0000256" key="7">
    <source>
        <dbReference type="SAM" id="Phobius"/>
    </source>
</evidence>
<feature type="transmembrane region" description="Helical" evidence="7">
    <location>
        <begin position="551"/>
        <end position="568"/>
    </location>
</feature>
<keyword evidence="10" id="KW-1185">Reference proteome</keyword>
<evidence type="ECO:0000313" key="9">
    <source>
        <dbReference type="EMBL" id="TCO46527.1"/>
    </source>
</evidence>
<feature type="transmembrane region" description="Helical" evidence="7">
    <location>
        <begin position="575"/>
        <end position="596"/>
    </location>
</feature>
<evidence type="ECO:0000256" key="5">
    <source>
        <dbReference type="ARBA" id="ARBA00022989"/>
    </source>
</evidence>
<comment type="similarity">
    <text evidence="2">Belongs to the resistance-nodulation-cell division (RND) (TC 2.A.6) family. MmpL subfamily.</text>
</comment>
<feature type="transmembrane region" description="Helical" evidence="7">
    <location>
        <begin position="348"/>
        <end position="371"/>
    </location>
</feature>
<dbReference type="PANTHER" id="PTHR33406">
    <property type="entry name" value="MEMBRANE PROTEIN MJ1562-RELATED"/>
    <property type="match status" value="1"/>
</dbReference>
<feature type="transmembrane region" description="Helical" evidence="7">
    <location>
        <begin position="608"/>
        <end position="628"/>
    </location>
</feature>
<evidence type="ECO:0000256" key="1">
    <source>
        <dbReference type="ARBA" id="ARBA00004651"/>
    </source>
</evidence>
<proteinExistence type="inferred from homology"/>
<evidence type="ECO:0000313" key="10">
    <source>
        <dbReference type="Proteomes" id="UP000295680"/>
    </source>
</evidence>
<dbReference type="PANTHER" id="PTHR33406:SF6">
    <property type="entry name" value="MEMBRANE PROTEIN YDGH-RELATED"/>
    <property type="match status" value="1"/>
</dbReference>
<sequence length="723" mass="76483">MLTPLGTLTHVIPGRFSMATSVDTARPSPPPPPRTRTRRLRWILPALLVIAWLVIGAVSSPYQGKLKDVLTDSNAAFLPKSAEATKVNDLMTRFTVDKDISALLVYERPAGLTPADGEFLQAKAAAIANFHQPDLDGAGGIAGRVSPVITSKQDNQAAQIIVALPESLRDKVGDIAKGLRETAAVNLPAGMSLHLTGEAGMSADFSDVFGDIDGMLLWVTIAVVVGILMLIYRSPLLPIVVLLSGGFALTAASMVVYFLTKADVITLNGQSQGILMVLVLGAATDYALLLVSRYREELRRHASKYDAMRVSWRACVEPLVASAGTVIIGLLCLLLSDLNSNKSLGPVAAVGIAASLLTALTFLPALLMLLGRGAFWPFRPKEGTVERKGVWGRVAGVVGRRPRWVGGITAVILLGCLAFLPQFKSDGLQFSDSFTKKTESIRGMEVFAAHFPAGQGSPTEIVTHPGMAQAVADAARNVPGVADVKVNPRVVDGLQVVEATLTNDPSSKAAQATVQQLRTVEHAIPGADALVGGSTAAWLDIHDTAQRDLKVIIPAVLIVILLVLALLLRSLVAPVLLTLSVGVSYAATLGVGALVFNHVFDFANADPSLPMLAFVFLVALGIDYNIFLMTRVREESLKDGTRQGTLKGLSVTGGVITSAGVVLAATFGALAMLPMVTLVQMAFLVAFGVLLDTLIVRSLLVPALTLQIGRKIWWPSALSRGKP</sequence>
<dbReference type="Pfam" id="PF03176">
    <property type="entry name" value="MMPL"/>
    <property type="match status" value="2"/>
</dbReference>
<feature type="transmembrane region" description="Helical" evidence="7">
    <location>
        <begin position="272"/>
        <end position="291"/>
    </location>
</feature>
<dbReference type="EMBL" id="SLWS01000019">
    <property type="protein sequence ID" value="TCO46527.1"/>
    <property type="molecule type" value="Genomic_DNA"/>
</dbReference>
<dbReference type="Proteomes" id="UP000295680">
    <property type="component" value="Unassembled WGS sequence"/>
</dbReference>
<organism evidence="9 10">
    <name type="scientific">Actinocrispum wychmicini</name>
    <dbReference type="NCBI Taxonomy" id="1213861"/>
    <lineage>
        <taxon>Bacteria</taxon>
        <taxon>Bacillati</taxon>
        <taxon>Actinomycetota</taxon>
        <taxon>Actinomycetes</taxon>
        <taxon>Pseudonocardiales</taxon>
        <taxon>Pseudonocardiaceae</taxon>
        <taxon>Actinocrispum</taxon>
    </lineage>
</organism>
<feature type="transmembrane region" description="Helical" evidence="7">
    <location>
        <begin position="678"/>
        <end position="700"/>
    </location>
</feature>
<dbReference type="PROSITE" id="PS50156">
    <property type="entry name" value="SSD"/>
    <property type="match status" value="1"/>
</dbReference>
<feature type="transmembrane region" description="Helical" evidence="7">
    <location>
        <begin position="215"/>
        <end position="232"/>
    </location>
</feature>
<keyword evidence="5 7" id="KW-1133">Transmembrane helix</keyword>
<dbReference type="SUPFAM" id="SSF82866">
    <property type="entry name" value="Multidrug efflux transporter AcrB transmembrane domain"/>
    <property type="match status" value="2"/>
</dbReference>
<feature type="transmembrane region" description="Helical" evidence="7">
    <location>
        <begin position="404"/>
        <end position="423"/>
    </location>
</feature>
<dbReference type="InterPro" id="IPR050545">
    <property type="entry name" value="Mycobact_MmpL"/>
</dbReference>
<dbReference type="AlphaFoldDB" id="A0A4R2INY0"/>
<protein>
    <submittedName>
        <fullName evidence="9">RND superfamily putative drug exporter</fullName>
    </submittedName>
</protein>
<evidence type="ECO:0000256" key="6">
    <source>
        <dbReference type="ARBA" id="ARBA00023136"/>
    </source>
</evidence>
<feature type="transmembrane region" description="Helical" evidence="7">
    <location>
        <begin position="312"/>
        <end position="336"/>
    </location>
</feature>
<evidence type="ECO:0000259" key="8">
    <source>
        <dbReference type="PROSITE" id="PS50156"/>
    </source>
</evidence>
<dbReference type="InterPro" id="IPR004869">
    <property type="entry name" value="MMPL_dom"/>
</dbReference>
<name>A0A4R2INY0_9PSEU</name>
<keyword evidence="6 7" id="KW-0472">Membrane</keyword>